<reference evidence="2 3" key="1">
    <citation type="submission" date="2023-08" db="EMBL/GenBank/DDBJ databases">
        <title>Black Yeasts Isolated from many extreme environments.</title>
        <authorList>
            <person name="Coleine C."/>
            <person name="Stajich J.E."/>
            <person name="Selbmann L."/>
        </authorList>
    </citation>
    <scope>NUCLEOTIDE SEQUENCE [LARGE SCALE GENOMIC DNA]</scope>
    <source>
        <strain evidence="2 3">CCFEE 5910</strain>
    </source>
</reference>
<dbReference type="Proteomes" id="UP001309876">
    <property type="component" value="Unassembled WGS sequence"/>
</dbReference>
<protein>
    <submittedName>
        <fullName evidence="2">Uncharacterized protein</fullName>
    </submittedName>
</protein>
<feature type="compositionally biased region" description="Polar residues" evidence="1">
    <location>
        <begin position="80"/>
        <end position="92"/>
    </location>
</feature>
<keyword evidence="3" id="KW-1185">Reference proteome</keyword>
<feature type="region of interest" description="Disordered" evidence="1">
    <location>
        <begin position="116"/>
        <end position="141"/>
    </location>
</feature>
<proteinExistence type="predicted"/>
<dbReference type="AlphaFoldDB" id="A0AAN7QCI3"/>
<feature type="compositionally biased region" description="Basic residues" evidence="1">
    <location>
        <begin position="1"/>
        <end position="14"/>
    </location>
</feature>
<feature type="region of interest" description="Disordered" evidence="1">
    <location>
        <begin position="60"/>
        <end position="92"/>
    </location>
</feature>
<gene>
    <name evidence="2" type="ORF">LTR05_008423</name>
</gene>
<evidence type="ECO:0000313" key="3">
    <source>
        <dbReference type="Proteomes" id="UP001309876"/>
    </source>
</evidence>
<evidence type="ECO:0000256" key="1">
    <source>
        <dbReference type="SAM" id="MobiDB-lite"/>
    </source>
</evidence>
<feature type="non-terminal residue" evidence="2">
    <location>
        <position position="1"/>
    </location>
</feature>
<name>A0AAN7QCI3_9EURO</name>
<feature type="region of interest" description="Disordered" evidence="1">
    <location>
        <begin position="1"/>
        <end position="29"/>
    </location>
</feature>
<dbReference type="EMBL" id="JAVRRJ010000012">
    <property type="protein sequence ID" value="KAK5080719.1"/>
    <property type="molecule type" value="Genomic_DNA"/>
</dbReference>
<comment type="caution">
    <text evidence="2">The sequence shown here is derived from an EMBL/GenBank/DDBJ whole genome shotgun (WGS) entry which is preliminary data.</text>
</comment>
<organism evidence="2 3">
    <name type="scientific">Lithohypha guttulata</name>
    <dbReference type="NCBI Taxonomy" id="1690604"/>
    <lineage>
        <taxon>Eukaryota</taxon>
        <taxon>Fungi</taxon>
        <taxon>Dikarya</taxon>
        <taxon>Ascomycota</taxon>
        <taxon>Pezizomycotina</taxon>
        <taxon>Eurotiomycetes</taxon>
        <taxon>Chaetothyriomycetidae</taxon>
        <taxon>Chaetothyriales</taxon>
        <taxon>Trichomeriaceae</taxon>
        <taxon>Lithohypha</taxon>
    </lineage>
</organism>
<accession>A0AAN7QCI3</accession>
<sequence length="309" mass="34808">MAKFRPFTRSRARLAQREEESEAAKSAPTKFTVVSDTVVTENPEADDNPIGDVVVVNTDPRITADDDDTDQLSIDDTMAPESQDNPTGTETRVASRNEVVAQLVVLITKREKSEKLRYRHPHSTSVSKIGDFPTPTATNTNTERPIEYKLLRLRGGPDELHFELKLPTPDQPLTVLKLVDYAIPAIDKTLFARRVPVIGHKEDVVSGVWFIRRDDNDQTEASEWFNKDEEIGADILQEYLNNMQGNLPIVMLCIEAKAWRKAGNNVYKIAFKNDPVEKLRRFRDSALLKLAIKLEVATSSHNQTQEGAK</sequence>
<evidence type="ECO:0000313" key="2">
    <source>
        <dbReference type="EMBL" id="KAK5080719.1"/>
    </source>
</evidence>